<dbReference type="RefSeq" id="XP_007678929.1">
    <property type="nucleotide sequence ID" value="XM_007680739.1"/>
</dbReference>
<gene>
    <name evidence="2" type="ORF">BAUCODRAFT_214384</name>
</gene>
<keyword evidence="3" id="KW-1185">Reference proteome</keyword>
<feature type="region of interest" description="Disordered" evidence="1">
    <location>
        <begin position="149"/>
        <end position="249"/>
    </location>
</feature>
<proteinExistence type="predicted"/>
<organism evidence="2 3">
    <name type="scientific">Baudoinia panamericana (strain UAMH 10762)</name>
    <name type="common">Angels' share fungus</name>
    <name type="synonym">Baudoinia compniacensis (strain UAMH 10762)</name>
    <dbReference type="NCBI Taxonomy" id="717646"/>
    <lineage>
        <taxon>Eukaryota</taxon>
        <taxon>Fungi</taxon>
        <taxon>Dikarya</taxon>
        <taxon>Ascomycota</taxon>
        <taxon>Pezizomycotina</taxon>
        <taxon>Dothideomycetes</taxon>
        <taxon>Dothideomycetidae</taxon>
        <taxon>Mycosphaerellales</taxon>
        <taxon>Teratosphaeriaceae</taxon>
        <taxon>Baudoinia</taxon>
    </lineage>
</organism>
<reference evidence="2 3" key="1">
    <citation type="journal article" date="2012" name="PLoS Pathog.">
        <title>Diverse lifestyles and strategies of plant pathogenesis encoded in the genomes of eighteen Dothideomycetes fungi.</title>
        <authorList>
            <person name="Ohm R.A."/>
            <person name="Feau N."/>
            <person name="Henrissat B."/>
            <person name="Schoch C.L."/>
            <person name="Horwitz B.A."/>
            <person name="Barry K.W."/>
            <person name="Condon B.J."/>
            <person name="Copeland A.C."/>
            <person name="Dhillon B."/>
            <person name="Glaser F."/>
            <person name="Hesse C.N."/>
            <person name="Kosti I."/>
            <person name="LaButti K."/>
            <person name="Lindquist E.A."/>
            <person name="Lucas S."/>
            <person name="Salamov A.A."/>
            <person name="Bradshaw R.E."/>
            <person name="Ciuffetti L."/>
            <person name="Hamelin R.C."/>
            <person name="Kema G.H.J."/>
            <person name="Lawrence C."/>
            <person name="Scott J.A."/>
            <person name="Spatafora J.W."/>
            <person name="Turgeon B.G."/>
            <person name="de Wit P.J.G.M."/>
            <person name="Zhong S."/>
            <person name="Goodwin S.B."/>
            <person name="Grigoriev I.V."/>
        </authorList>
    </citation>
    <scope>NUCLEOTIDE SEQUENCE [LARGE SCALE GENOMIC DNA]</scope>
    <source>
        <strain evidence="2 3">UAMH 10762</strain>
    </source>
</reference>
<dbReference type="OrthoDB" id="3898400at2759"/>
<sequence length="419" mass="45906">MAATRPMEDFFCTPTATYRTVPNFSRLSTLVKMPSTEYAPSTPSEKRYTMAFDFGKHTPEHSMPIKDFQTDQMFWRGYTSDEEVASPLGTDDMSFRTASSDDFASQRTSIESSLPEQLIQSCDDVEQRCGRAQAVRVVSAGKAKVVSMPKLVDGPSSPRIWRPASAGPVAPPVSRFNRSGASSQASSQHQPSPRASTDLRRTLAPQATSVPLPKRSPSLRRRPSLPQLFTAARSSPTTPTPAPSLGAVRGPWTADFLKHDPYPSIAEPEQSVGRTAPITPTSPMSSSRRRLQKVYSSVGLNVFARSRRTNSSDGSVNEELNPAKQAQTAKVPSRSAEPTIERKPSVRPKLVPRGASEREPPLVLPPCPEDYEDPREGGIQWPARDGSSTMWPLYEPAPKVSRLQRQQRSMSVALVSAQA</sequence>
<dbReference type="KEGG" id="bcom:BAUCODRAFT_214384"/>
<dbReference type="eggNOG" id="ENOG502TB3X">
    <property type="taxonomic scope" value="Eukaryota"/>
</dbReference>
<evidence type="ECO:0000256" key="1">
    <source>
        <dbReference type="SAM" id="MobiDB-lite"/>
    </source>
</evidence>
<feature type="region of interest" description="Disordered" evidence="1">
    <location>
        <begin position="306"/>
        <end position="390"/>
    </location>
</feature>
<dbReference type="OMA" id="THFWSTE"/>
<dbReference type="GeneID" id="19109768"/>
<accession>M2N4H9</accession>
<feature type="region of interest" description="Disordered" evidence="1">
    <location>
        <begin position="266"/>
        <end position="290"/>
    </location>
</feature>
<dbReference type="HOGENOM" id="CLU_727667_0_0_1"/>
<protein>
    <submittedName>
        <fullName evidence="2">Uncharacterized protein</fullName>
    </submittedName>
</protein>
<evidence type="ECO:0000313" key="2">
    <source>
        <dbReference type="EMBL" id="EMC93919.1"/>
    </source>
</evidence>
<name>M2N4H9_BAUPA</name>
<dbReference type="EMBL" id="KB445559">
    <property type="protein sequence ID" value="EMC93919.1"/>
    <property type="molecule type" value="Genomic_DNA"/>
</dbReference>
<evidence type="ECO:0000313" key="3">
    <source>
        <dbReference type="Proteomes" id="UP000011761"/>
    </source>
</evidence>
<dbReference type="AlphaFoldDB" id="M2N4H9"/>
<feature type="compositionally biased region" description="Low complexity" evidence="1">
    <location>
        <begin position="224"/>
        <end position="237"/>
    </location>
</feature>
<dbReference type="Proteomes" id="UP000011761">
    <property type="component" value="Unassembled WGS sequence"/>
</dbReference>
<feature type="compositionally biased region" description="Low complexity" evidence="1">
    <location>
        <begin position="163"/>
        <end position="196"/>
    </location>
</feature>